<dbReference type="InterPro" id="IPR036249">
    <property type="entry name" value="Thioredoxin-like_sf"/>
</dbReference>
<gene>
    <name evidence="2" type="ORF">E5676_scaffold257G00180</name>
    <name evidence="1" type="ORF">E6C27_scaffold280G00790</name>
</gene>
<evidence type="ECO:0000313" key="2">
    <source>
        <dbReference type="EMBL" id="TYK18717.1"/>
    </source>
</evidence>
<reference evidence="3 4" key="1">
    <citation type="submission" date="2019-08" db="EMBL/GenBank/DDBJ databases">
        <title>Draft genome sequences of two oriental melons (Cucumis melo L. var makuwa).</title>
        <authorList>
            <person name="Kwon S.-Y."/>
        </authorList>
    </citation>
    <scope>NUCLEOTIDE SEQUENCE [LARGE SCALE GENOMIC DNA]</scope>
    <source>
        <strain evidence="4">cv. Chang Bougi</strain>
        <strain evidence="3">cv. SW 3</strain>
        <tissue evidence="1">Leaf</tissue>
    </source>
</reference>
<dbReference type="PANTHER" id="PTHR31902:SF10">
    <property type="entry name" value="SUCRASE_FERREDOXIN-LIKE FAMILY PROTEIN"/>
    <property type="match status" value="1"/>
</dbReference>
<evidence type="ECO:0000313" key="3">
    <source>
        <dbReference type="Proteomes" id="UP000321393"/>
    </source>
</evidence>
<dbReference type="EMBL" id="SSTD01007479">
    <property type="protein sequence ID" value="TYK18717.1"/>
    <property type="molecule type" value="Genomic_DNA"/>
</dbReference>
<dbReference type="SUPFAM" id="SSF52833">
    <property type="entry name" value="Thioredoxin-like"/>
    <property type="match status" value="1"/>
</dbReference>
<evidence type="ECO:0000313" key="1">
    <source>
        <dbReference type="EMBL" id="KAA0057244.1"/>
    </source>
</evidence>
<dbReference type="FunFam" id="3.40.30.10:FF:000213">
    <property type="entry name" value="APD1p protein"/>
    <property type="match status" value="1"/>
</dbReference>
<accession>A0A5A7UPW9</accession>
<dbReference type="STRING" id="1194695.A0A5A7UPW9"/>
<dbReference type="InterPro" id="IPR009737">
    <property type="entry name" value="Aim32/Apd1-like"/>
</dbReference>
<sequence length="449" mass="51142">MRLWRPHRFLSFARKTPREPLFFFRSTNLSYSHRIQSPILLHFSESRRFSTFSIADDEKYGFRRPEMYRSNLAETVAAYERHVFLCYRSPEVWPSRVEDSDADLLPKLLSSAIKAHKNEISFRTKLTICEAGEGTEYSDGDVLIFPEMVKYRGLKDKDVEMFVEDVLLNGELRESGAYDVLAGSYIFVCAHGSRDKRCGVCGPVLVSKLKEEIELRGLKDQTYVHPCSHIGGHKYAGNLIIYSPDSDGRIMGHWYGYVTPDDVPELLEKHIGKGEIIERLWSNTNSSFIIIKELQWSLTFLMKIRYDFLEPTFLTYSQTHCSIFNLNATPGHNTLLFTPLSYKIAPNKGTMKVRGKLKGEEIVVLMIVGQPIISSQKSWSGDETAYQGNVPLWCDLGSGTPIKGKGVCENVELTLNEWKVIADFLPLELGVRRGGRNFRDAVVVFSGCY</sequence>
<organism evidence="1 3">
    <name type="scientific">Cucumis melo var. makuwa</name>
    <name type="common">Oriental melon</name>
    <dbReference type="NCBI Taxonomy" id="1194695"/>
    <lineage>
        <taxon>Eukaryota</taxon>
        <taxon>Viridiplantae</taxon>
        <taxon>Streptophyta</taxon>
        <taxon>Embryophyta</taxon>
        <taxon>Tracheophyta</taxon>
        <taxon>Spermatophyta</taxon>
        <taxon>Magnoliopsida</taxon>
        <taxon>eudicotyledons</taxon>
        <taxon>Gunneridae</taxon>
        <taxon>Pentapetalae</taxon>
        <taxon>rosids</taxon>
        <taxon>fabids</taxon>
        <taxon>Cucurbitales</taxon>
        <taxon>Cucurbitaceae</taxon>
        <taxon>Benincaseae</taxon>
        <taxon>Cucumis</taxon>
    </lineage>
</organism>
<protein>
    <submittedName>
        <fullName evidence="1">Altered inheritance of mitochondria protein 32-like</fullName>
    </submittedName>
</protein>
<evidence type="ECO:0000313" key="4">
    <source>
        <dbReference type="Proteomes" id="UP000321947"/>
    </source>
</evidence>
<dbReference type="Proteomes" id="UP000321393">
    <property type="component" value="Unassembled WGS sequence"/>
</dbReference>
<dbReference type="CDD" id="cd03062">
    <property type="entry name" value="TRX_Fd_Sucrase"/>
    <property type="match status" value="1"/>
</dbReference>
<comment type="caution">
    <text evidence="1">The sequence shown here is derived from an EMBL/GenBank/DDBJ whole genome shotgun (WGS) entry which is preliminary data.</text>
</comment>
<dbReference type="Proteomes" id="UP000321947">
    <property type="component" value="Unassembled WGS sequence"/>
</dbReference>
<dbReference type="Pfam" id="PF06999">
    <property type="entry name" value="Suc_Fer-like"/>
    <property type="match status" value="1"/>
</dbReference>
<dbReference type="EMBL" id="SSTE01007195">
    <property type="protein sequence ID" value="KAA0057244.1"/>
    <property type="molecule type" value="Genomic_DNA"/>
</dbReference>
<dbReference type="OrthoDB" id="10253744at2759"/>
<name>A0A5A7UPW9_CUCMM</name>
<dbReference type="Gene3D" id="3.40.30.10">
    <property type="entry name" value="Glutaredoxin"/>
    <property type="match status" value="2"/>
</dbReference>
<dbReference type="AlphaFoldDB" id="A0A5A7UPW9"/>
<dbReference type="PANTHER" id="PTHR31902">
    <property type="entry name" value="ACTIN PATCHES DISTAL PROTEIN 1"/>
    <property type="match status" value="1"/>
</dbReference>
<proteinExistence type="predicted"/>